<dbReference type="GO" id="GO:0008360">
    <property type="term" value="P:regulation of cell shape"/>
    <property type="evidence" value="ECO:0007669"/>
    <property type="project" value="UniProtKB-UniRule"/>
</dbReference>
<evidence type="ECO:0000256" key="5">
    <source>
        <dbReference type="ARBA" id="ARBA00022984"/>
    </source>
</evidence>
<dbReference type="PROSITE" id="PS52029">
    <property type="entry name" value="LD_TPASE"/>
    <property type="match status" value="1"/>
</dbReference>
<dbReference type="AlphaFoldDB" id="A0A2R8ANS8"/>
<evidence type="ECO:0000313" key="9">
    <source>
        <dbReference type="EMBL" id="SPF77665.1"/>
    </source>
</evidence>
<evidence type="ECO:0000256" key="3">
    <source>
        <dbReference type="ARBA" id="ARBA00022679"/>
    </source>
</evidence>
<dbReference type="RefSeq" id="WP_181389337.1">
    <property type="nucleotide sequence ID" value="NZ_OMOJ01000001.1"/>
</dbReference>
<dbReference type="GO" id="GO:0016740">
    <property type="term" value="F:transferase activity"/>
    <property type="evidence" value="ECO:0007669"/>
    <property type="project" value="UniProtKB-KW"/>
</dbReference>
<keyword evidence="6 7" id="KW-0961">Cell wall biogenesis/degradation</keyword>
<accession>A0A2R8ANS8</accession>
<dbReference type="PANTHER" id="PTHR38589:SF1">
    <property type="entry name" value="BLR0621 PROTEIN"/>
    <property type="match status" value="1"/>
</dbReference>
<evidence type="ECO:0000313" key="10">
    <source>
        <dbReference type="Proteomes" id="UP000244904"/>
    </source>
</evidence>
<keyword evidence="10" id="KW-1185">Reference proteome</keyword>
<dbReference type="InterPro" id="IPR038063">
    <property type="entry name" value="Transpep_catalytic_dom"/>
</dbReference>
<dbReference type="Proteomes" id="UP000244904">
    <property type="component" value="Unassembled WGS sequence"/>
</dbReference>
<organism evidence="9 10">
    <name type="scientific">Pseudoprimorskyibacter insulae</name>
    <dbReference type="NCBI Taxonomy" id="1695997"/>
    <lineage>
        <taxon>Bacteria</taxon>
        <taxon>Pseudomonadati</taxon>
        <taxon>Pseudomonadota</taxon>
        <taxon>Alphaproteobacteria</taxon>
        <taxon>Rhodobacterales</taxon>
        <taxon>Paracoccaceae</taxon>
        <taxon>Pseudoprimorskyibacter</taxon>
    </lineage>
</organism>
<reference evidence="10" key="1">
    <citation type="submission" date="2018-03" db="EMBL/GenBank/DDBJ databases">
        <authorList>
            <person name="Rodrigo-Torres L."/>
            <person name="Arahal R. D."/>
            <person name="Lucena T."/>
        </authorList>
    </citation>
    <scope>NUCLEOTIDE SEQUENCE [LARGE SCALE GENOMIC DNA]</scope>
    <source>
        <strain evidence="10">CECT 8871</strain>
    </source>
</reference>
<dbReference type="UniPathway" id="UPA00219"/>
<evidence type="ECO:0000256" key="2">
    <source>
        <dbReference type="ARBA" id="ARBA00005992"/>
    </source>
</evidence>
<sequence length="168" mass="18786">MSADDLVLTRLGCRFLGRRFPCTIGRGGIRADKREGDGATPIAAMTIVGMLYRPDRIARPVPWAEPITPGDLWSDASGQPDYNTHVRTPYPHSHEALRRADPLYDLVLVTDWNWPDAEDGKGSAIFVHQWRRPGFPTEGCVAFRRDHLHWSAARIEAGTRLVVSETLA</sequence>
<dbReference type="Pfam" id="PF03734">
    <property type="entry name" value="YkuD"/>
    <property type="match status" value="1"/>
</dbReference>
<proteinExistence type="inferred from homology"/>
<protein>
    <recommendedName>
        <fullName evidence="8">L,D-TPase catalytic domain-containing protein</fullName>
    </recommendedName>
</protein>
<feature type="domain" description="L,D-TPase catalytic" evidence="8">
    <location>
        <begin position="1"/>
        <end position="164"/>
    </location>
</feature>
<comment type="pathway">
    <text evidence="1 7">Cell wall biogenesis; peptidoglycan biosynthesis.</text>
</comment>
<dbReference type="GO" id="GO:0004180">
    <property type="term" value="F:carboxypeptidase activity"/>
    <property type="evidence" value="ECO:0007669"/>
    <property type="project" value="UniProtKB-ARBA"/>
</dbReference>
<feature type="active site" description="Nucleophile" evidence="7">
    <location>
        <position position="140"/>
    </location>
</feature>
<comment type="similarity">
    <text evidence="2">Belongs to the YkuD family.</text>
</comment>
<dbReference type="GO" id="GO:0009252">
    <property type="term" value="P:peptidoglycan biosynthetic process"/>
    <property type="evidence" value="ECO:0007669"/>
    <property type="project" value="UniProtKB-UniPathway"/>
</dbReference>
<feature type="active site" description="Proton donor/acceptor" evidence="7">
    <location>
        <position position="128"/>
    </location>
</feature>
<dbReference type="EMBL" id="OMOJ01000001">
    <property type="protein sequence ID" value="SPF77665.1"/>
    <property type="molecule type" value="Genomic_DNA"/>
</dbReference>
<gene>
    <name evidence="9" type="ORF">PRI8871_00249</name>
</gene>
<evidence type="ECO:0000256" key="7">
    <source>
        <dbReference type="PROSITE-ProRule" id="PRU01373"/>
    </source>
</evidence>
<dbReference type="PANTHER" id="PTHR38589">
    <property type="entry name" value="BLR0621 PROTEIN"/>
    <property type="match status" value="1"/>
</dbReference>
<keyword evidence="4 7" id="KW-0133">Cell shape</keyword>
<keyword evidence="3" id="KW-0808">Transferase</keyword>
<evidence type="ECO:0000259" key="8">
    <source>
        <dbReference type="PROSITE" id="PS52029"/>
    </source>
</evidence>
<dbReference type="SUPFAM" id="SSF141523">
    <property type="entry name" value="L,D-transpeptidase catalytic domain-like"/>
    <property type="match status" value="1"/>
</dbReference>
<dbReference type="GO" id="GO:0071555">
    <property type="term" value="P:cell wall organization"/>
    <property type="evidence" value="ECO:0007669"/>
    <property type="project" value="UniProtKB-UniRule"/>
</dbReference>
<evidence type="ECO:0000256" key="6">
    <source>
        <dbReference type="ARBA" id="ARBA00023316"/>
    </source>
</evidence>
<name>A0A2R8ANS8_9RHOB</name>
<keyword evidence="5 7" id="KW-0573">Peptidoglycan synthesis</keyword>
<dbReference type="InterPro" id="IPR005490">
    <property type="entry name" value="LD_TPept_cat_dom"/>
</dbReference>
<evidence type="ECO:0000256" key="1">
    <source>
        <dbReference type="ARBA" id="ARBA00004752"/>
    </source>
</evidence>
<dbReference type="CDD" id="cd16913">
    <property type="entry name" value="YkuD_like"/>
    <property type="match status" value="1"/>
</dbReference>
<evidence type="ECO:0000256" key="4">
    <source>
        <dbReference type="ARBA" id="ARBA00022960"/>
    </source>
</evidence>